<dbReference type="PANTHER" id="PTHR35489:SF2">
    <property type="entry name" value="TITAN9"/>
    <property type="match status" value="1"/>
</dbReference>
<keyword evidence="1" id="KW-0175">Coiled coil</keyword>
<dbReference type="Pfam" id="PF25091">
    <property type="entry name" value="DUF7806"/>
    <property type="match status" value="1"/>
</dbReference>
<evidence type="ECO:0000313" key="4">
    <source>
        <dbReference type="EMBL" id="EFH61615.1"/>
    </source>
</evidence>
<dbReference type="Gramene" id="fgenesh1_pm.C_scaffold_3001777">
    <property type="protein sequence ID" value="fgenesh1_pm.C_scaffold_3001777"/>
    <property type="gene ID" value="fgenesh1_pm.C_scaffold_3001777"/>
</dbReference>
<reference evidence="5" key="1">
    <citation type="journal article" date="2011" name="Nat. Genet.">
        <title>The Arabidopsis lyrata genome sequence and the basis of rapid genome size change.</title>
        <authorList>
            <person name="Hu T.T."/>
            <person name="Pattyn P."/>
            <person name="Bakker E.G."/>
            <person name="Cao J."/>
            <person name="Cheng J.-F."/>
            <person name="Clark R.M."/>
            <person name="Fahlgren N."/>
            <person name="Fawcett J.A."/>
            <person name="Grimwood J."/>
            <person name="Gundlach H."/>
            <person name="Haberer G."/>
            <person name="Hollister J.D."/>
            <person name="Ossowski S."/>
            <person name="Ottilar R.P."/>
            <person name="Salamov A.A."/>
            <person name="Schneeberger K."/>
            <person name="Spannagl M."/>
            <person name="Wang X."/>
            <person name="Yang L."/>
            <person name="Nasrallah M.E."/>
            <person name="Bergelson J."/>
            <person name="Carrington J.C."/>
            <person name="Gaut B.S."/>
            <person name="Schmutz J."/>
            <person name="Mayer K.F.X."/>
            <person name="Van de Peer Y."/>
            <person name="Grigoriev I.V."/>
            <person name="Nordborg M."/>
            <person name="Weigel D."/>
            <person name="Guo Y.-L."/>
        </authorList>
    </citation>
    <scope>NUCLEOTIDE SEQUENCE [LARGE SCALE GENOMIC DNA]</scope>
    <source>
        <strain evidence="5">cv. MN47</strain>
    </source>
</reference>
<keyword evidence="5" id="KW-1185">Reference proteome</keyword>
<dbReference type="STRING" id="81972.D7LAW0"/>
<evidence type="ECO:0000256" key="1">
    <source>
        <dbReference type="SAM" id="Coils"/>
    </source>
</evidence>
<evidence type="ECO:0000259" key="3">
    <source>
        <dbReference type="Pfam" id="PF25091"/>
    </source>
</evidence>
<feature type="coiled-coil region" evidence="1">
    <location>
        <begin position="45"/>
        <end position="111"/>
    </location>
</feature>
<gene>
    <name evidence="4" type="ORF">ARALYDRAFT_318761</name>
</gene>
<dbReference type="PANTHER" id="PTHR35489">
    <property type="entry name" value="TITAN9"/>
    <property type="match status" value="1"/>
</dbReference>
<dbReference type="Proteomes" id="UP000008694">
    <property type="component" value="Unassembled WGS sequence"/>
</dbReference>
<name>D7LAW0_ARALL</name>
<dbReference type="HOGENOM" id="CLU_074021_0_0_1"/>
<dbReference type="AlphaFoldDB" id="D7LAW0"/>
<dbReference type="InterPro" id="IPR056708">
    <property type="entry name" value="DUF7806"/>
</dbReference>
<dbReference type="GO" id="GO:0009960">
    <property type="term" value="P:endosperm development"/>
    <property type="evidence" value="ECO:0007669"/>
    <property type="project" value="EnsemblPlants"/>
</dbReference>
<sequence>MEALYAKLYDKYSKLKKKKFSEYDEVNREQEEKFLNFVSASEELMEHLRGENQNLLEIVEKIRNEMTSIRHVHHILRSGRDDKCLEYQKLLREEEQKNKALSEEVVKLKELVKEGHPRNYEDQSGRKQETKTPETARVTTRSMRKRSRLSEDMVETDIVSPQISKHHKAKETLLVSQPQCCKTTYDGSSSSASCTFQALGEHLLGMKLSTNNEGEHVCIVASHPTTGLSFSLTFINNPIGEESELLYEVVSLGTFQRVAPEWMREVIKFSTSMCPVFFARVSRVIKLYC</sequence>
<proteinExistence type="predicted"/>
<dbReference type="EMBL" id="GL348715">
    <property type="protein sequence ID" value="EFH61615.1"/>
    <property type="molecule type" value="Genomic_DNA"/>
</dbReference>
<organism evidence="5">
    <name type="scientific">Arabidopsis lyrata subsp. lyrata</name>
    <name type="common">Lyre-leaved rock-cress</name>
    <dbReference type="NCBI Taxonomy" id="81972"/>
    <lineage>
        <taxon>Eukaryota</taxon>
        <taxon>Viridiplantae</taxon>
        <taxon>Streptophyta</taxon>
        <taxon>Embryophyta</taxon>
        <taxon>Tracheophyta</taxon>
        <taxon>Spermatophyta</taxon>
        <taxon>Magnoliopsida</taxon>
        <taxon>eudicotyledons</taxon>
        <taxon>Gunneridae</taxon>
        <taxon>Pentapetalae</taxon>
        <taxon>rosids</taxon>
        <taxon>malvids</taxon>
        <taxon>Brassicales</taxon>
        <taxon>Brassicaceae</taxon>
        <taxon>Camelineae</taxon>
        <taxon>Arabidopsis</taxon>
    </lineage>
</organism>
<evidence type="ECO:0000313" key="5">
    <source>
        <dbReference type="Proteomes" id="UP000008694"/>
    </source>
</evidence>
<feature type="domain" description="DUF7806" evidence="3">
    <location>
        <begin position="192"/>
        <end position="286"/>
    </location>
</feature>
<evidence type="ECO:0000256" key="2">
    <source>
        <dbReference type="SAM" id="MobiDB-lite"/>
    </source>
</evidence>
<dbReference type="GO" id="GO:0009793">
    <property type="term" value="P:embryo development ending in seed dormancy"/>
    <property type="evidence" value="ECO:0007669"/>
    <property type="project" value="EnsemblPlants"/>
</dbReference>
<accession>D7LAW0</accession>
<feature type="region of interest" description="Disordered" evidence="2">
    <location>
        <begin position="116"/>
        <end position="155"/>
    </location>
</feature>
<feature type="compositionally biased region" description="Basic and acidic residues" evidence="2">
    <location>
        <begin position="116"/>
        <end position="134"/>
    </location>
</feature>
<dbReference type="eggNOG" id="ENOG502QPWA">
    <property type="taxonomic scope" value="Eukaryota"/>
</dbReference>
<protein>
    <recommendedName>
        <fullName evidence="3">DUF7806 domain-containing protein</fullName>
    </recommendedName>
</protein>